<accession>A0AAN7TFP7</accession>
<sequence length="134" mass="15515">MAHSRNGLPSFRDQEELDYYCNLNPTTCHVDLHETVFQWLYRMQYLPRGMLRARAIDIMDASCGRLTLILETRDGQPDNARVHRWINGENVRPEELAYHLSRWEKGSSEEEQSFQSSCQACARLSETFGSDGSD</sequence>
<evidence type="ECO:0000313" key="1">
    <source>
        <dbReference type="EMBL" id="KAK5112463.1"/>
    </source>
</evidence>
<dbReference type="EMBL" id="JAVRRL010000030">
    <property type="protein sequence ID" value="KAK5112463.1"/>
    <property type="molecule type" value="Genomic_DNA"/>
</dbReference>
<comment type="caution">
    <text evidence="1">The sequence shown here is derived from an EMBL/GenBank/DDBJ whole genome shotgun (WGS) entry which is preliminary data.</text>
</comment>
<gene>
    <name evidence="1" type="ORF">LTR62_004220</name>
</gene>
<proteinExistence type="predicted"/>
<reference evidence="1" key="1">
    <citation type="submission" date="2023-08" db="EMBL/GenBank/DDBJ databases">
        <title>Black Yeasts Isolated from many extreme environments.</title>
        <authorList>
            <person name="Coleine C."/>
            <person name="Stajich J.E."/>
            <person name="Selbmann L."/>
        </authorList>
    </citation>
    <scope>NUCLEOTIDE SEQUENCE</scope>
    <source>
        <strain evidence="1">CCFEE 5401</strain>
    </source>
</reference>
<evidence type="ECO:0000313" key="2">
    <source>
        <dbReference type="Proteomes" id="UP001310890"/>
    </source>
</evidence>
<protein>
    <submittedName>
        <fullName evidence="1">Uncharacterized protein</fullName>
    </submittedName>
</protein>
<organism evidence="1 2">
    <name type="scientific">Meristemomyces frigidus</name>
    <dbReference type="NCBI Taxonomy" id="1508187"/>
    <lineage>
        <taxon>Eukaryota</taxon>
        <taxon>Fungi</taxon>
        <taxon>Dikarya</taxon>
        <taxon>Ascomycota</taxon>
        <taxon>Pezizomycotina</taxon>
        <taxon>Dothideomycetes</taxon>
        <taxon>Dothideomycetidae</taxon>
        <taxon>Mycosphaerellales</taxon>
        <taxon>Teratosphaeriaceae</taxon>
        <taxon>Meristemomyces</taxon>
    </lineage>
</organism>
<dbReference type="AlphaFoldDB" id="A0AAN7TFP7"/>
<name>A0AAN7TFP7_9PEZI</name>
<dbReference type="Proteomes" id="UP001310890">
    <property type="component" value="Unassembled WGS sequence"/>
</dbReference>